<keyword evidence="3" id="KW-1185">Reference proteome</keyword>
<proteinExistence type="predicted"/>
<keyword evidence="1" id="KW-0812">Transmembrane</keyword>
<protein>
    <recommendedName>
        <fullName evidence="4">LexA-binding, inner membrane-associated hydrolase</fullName>
    </recommendedName>
</protein>
<feature type="transmembrane region" description="Helical" evidence="1">
    <location>
        <begin position="12"/>
        <end position="32"/>
    </location>
</feature>
<feature type="transmembrane region" description="Helical" evidence="1">
    <location>
        <begin position="52"/>
        <end position="73"/>
    </location>
</feature>
<evidence type="ECO:0000256" key="1">
    <source>
        <dbReference type="SAM" id="Phobius"/>
    </source>
</evidence>
<gene>
    <name evidence="2" type="ORF">I6N98_01580</name>
</gene>
<dbReference type="EMBL" id="CP066167">
    <property type="protein sequence ID" value="QQD18594.1"/>
    <property type="molecule type" value="Genomic_DNA"/>
</dbReference>
<evidence type="ECO:0000313" key="2">
    <source>
        <dbReference type="EMBL" id="QQD18594.1"/>
    </source>
</evidence>
<feature type="transmembrane region" description="Helical" evidence="1">
    <location>
        <begin position="140"/>
        <end position="173"/>
    </location>
</feature>
<sequence length="183" mass="19618">MPFTPFHMGPGLAIKVLLQSSFSLLVFGWSQIVMDLQPLVVMLVGEGHVHGFSHTFLGATLLALFSAATGKYLGESALQILGVTGLGVAGPSVAGQGRIAIRWWVSLVSAFIGTYSHVVLDAVMHTDVQPLYPYILTNDLQGLLSITALHSLCLYTGLVGGVLYFVVLVMQCYAAKNKPSRKQ</sequence>
<dbReference type="RefSeq" id="WP_198570085.1">
    <property type="nucleotide sequence ID" value="NZ_CP066167.1"/>
</dbReference>
<dbReference type="AlphaFoldDB" id="A0A7T4R1A1"/>
<accession>A0A7T4R1A1</accession>
<name>A0A7T4R1A1_9GAMM</name>
<dbReference type="KEGG" id="snan:I6N98_01580"/>
<dbReference type="Proteomes" id="UP000596063">
    <property type="component" value="Chromosome"/>
</dbReference>
<evidence type="ECO:0008006" key="4">
    <source>
        <dbReference type="Google" id="ProtNLM"/>
    </source>
</evidence>
<evidence type="ECO:0000313" key="3">
    <source>
        <dbReference type="Proteomes" id="UP000596063"/>
    </source>
</evidence>
<organism evidence="2 3">
    <name type="scientific">Spongiibacter nanhainus</name>
    <dbReference type="NCBI Taxonomy" id="2794344"/>
    <lineage>
        <taxon>Bacteria</taxon>
        <taxon>Pseudomonadati</taxon>
        <taxon>Pseudomonadota</taxon>
        <taxon>Gammaproteobacteria</taxon>
        <taxon>Cellvibrionales</taxon>
        <taxon>Spongiibacteraceae</taxon>
        <taxon>Spongiibacter</taxon>
    </lineage>
</organism>
<keyword evidence="1" id="KW-0472">Membrane</keyword>
<keyword evidence="1" id="KW-1133">Transmembrane helix</keyword>
<feature type="transmembrane region" description="Helical" evidence="1">
    <location>
        <begin position="101"/>
        <end position="120"/>
    </location>
</feature>
<reference evidence="2 3" key="1">
    <citation type="submission" date="2020-12" db="EMBL/GenBank/DDBJ databases">
        <authorList>
            <person name="Shan Y."/>
        </authorList>
    </citation>
    <scope>NUCLEOTIDE SEQUENCE [LARGE SCALE GENOMIC DNA]</scope>
    <source>
        <strain evidence="3">csc3.9</strain>
    </source>
</reference>